<dbReference type="Gene3D" id="3.60.15.10">
    <property type="entry name" value="Ribonuclease Z/Hydroxyacylglutathione hydrolase-like"/>
    <property type="match status" value="1"/>
</dbReference>
<dbReference type="Pfam" id="PF00753">
    <property type="entry name" value="Lactamase_B"/>
    <property type="match status" value="1"/>
</dbReference>
<comment type="caution">
    <text evidence="6">The sequence shown here is derived from an EMBL/GenBank/DDBJ whole genome shotgun (WGS) entry which is preliminary data.</text>
</comment>
<dbReference type="InterPro" id="IPR001279">
    <property type="entry name" value="Metallo-B-lactamas"/>
</dbReference>
<accession>A0A841PMF2</accession>
<dbReference type="InterPro" id="IPR036866">
    <property type="entry name" value="RibonucZ/Hydroxyglut_hydro"/>
</dbReference>
<dbReference type="InterPro" id="IPR051453">
    <property type="entry name" value="MBL_Glyoxalase_II"/>
</dbReference>
<evidence type="ECO:0000256" key="1">
    <source>
        <dbReference type="ARBA" id="ARBA00001947"/>
    </source>
</evidence>
<evidence type="ECO:0000313" key="7">
    <source>
        <dbReference type="Proteomes" id="UP000568839"/>
    </source>
</evidence>
<gene>
    <name evidence="6" type="ORF">HNR44_000843</name>
</gene>
<keyword evidence="7" id="KW-1185">Reference proteome</keyword>
<feature type="domain" description="Metallo-beta-lactamase" evidence="5">
    <location>
        <begin position="13"/>
        <end position="192"/>
    </location>
</feature>
<sequence length="211" mass="23305">MINWKQVPLGPVQANAYVLYNQDKEAVIFDPGGDGEAFQSALQRENIKPIAILLTHAHFDHIGAVDHIRDAFNIPVYLHQAEESWLSDPAKNLSINMTPQGFTARPADHLIIGENRLRVGPFEFQIYETPGHSPGSVSFYHEETSTVFSGDVLFQAGIGRTDLPYGDEKTLLDSIHLKLLELPEDTTVACGHGPETTVANEMDQNPFLSGL</sequence>
<dbReference type="Proteomes" id="UP000568839">
    <property type="component" value="Unassembled WGS sequence"/>
</dbReference>
<dbReference type="PANTHER" id="PTHR46233">
    <property type="entry name" value="HYDROXYACYLGLUTATHIONE HYDROLASE GLOC"/>
    <property type="match status" value="1"/>
</dbReference>
<dbReference type="EMBL" id="JACHHJ010000001">
    <property type="protein sequence ID" value="MBB6448894.1"/>
    <property type="molecule type" value="Genomic_DNA"/>
</dbReference>
<keyword evidence="2" id="KW-0479">Metal-binding</keyword>
<evidence type="ECO:0000256" key="2">
    <source>
        <dbReference type="ARBA" id="ARBA00022723"/>
    </source>
</evidence>
<dbReference type="AlphaFoldDB" id="A0A841PMF2"/>
<protein>
    <submittedName>
        <fullName evidence="6">Glyoxylase-like metal-dependent hydrolase (Beta-lactamase superfamily II)</fullName>
    </submittedName>
</protein>
<evidence type="ECO:0000256" key="3">
    <source>
        <dbReference type="ARBA" id="ARBA00022801"/>
    </source>
</evidence>
<dbReference type="SMART" id="SM00849">
    <property type="entry name" value="Lactamase_B"/>
    <property type="match status" value="1"/>
</dbReference>
<dbReference type="GO" id="GO:0016787">
    <property type="term" value="F:hydrolase activity"/>
    <property type="evidence" value="ECO:0007669"/>
    <property type="project" value="UniProtKB-KW"/>
</dbReference>
<dbReference type="PANTHER" id="PTHR46233:SF3">
    <property type="entry name" value="HYDROXYACYLGLUTATHIONE HYDROLASE GLOC"/>
    <property type="match status" value="1"/>
</dbReference>
<evidence type="ECO:0000259" key="5">
    <source>
        <dbReference type="SMART" id="SM00849"/>
    </source>
</evidence>
<organism evidence="6 7">
    <name type="scientific">Geomicrobium halophilum</name>
    <dbReference type="NCBI Taxonomy" id="549000"/>
    <lineage>
        <taxon>Bacteria</taxon>
        <taxon>Bacillati</taxon>
        <taxon>Bacillota</taxon>
        <taxon>Bacilli</taxon>
        <taxon>Bacillales</taxon>
        <taxon>Geomicrobium</taxon>
    </lineage>
</organism>
<comment type="cofactor">
    <cofactor evidence="1">
        <name>Zn(2+)</name>
        <dbReference type="ChEBI" id="CHEBI:29105"/>
    </cofactor>
</comment>
<evidence type="ECO:0000313" key="6">
    <source>
        <dbReference type="EMBL" id="MBB6448894.1"/>
    </source>
</evidence>
<proteinExistence type="predicted"/>
<evidence type="ECO:0000256" key="4">
    <source>
        <dbReference type="ARBA" id="ARBA00022833"/>
    </source>
</evidence>
<dbReference type="CDD" id="cd06262">
    <property type="entry name" value="metallo-hydrolase-like_MBL-fold"/>
    <property type="match status" value="1"/>
</dbReference>
<keyword evidence="3 6" id="KW-0378">Hydrolase</keyword>
<reference evidence="6 7" key="1">
    <citation type="submission" date="2020-08" db="EMBL/GenBank/DDBJ databases">
        <title>Genomic Encyclopedia of Type Strains, Phase IV (KMG-IV): sequencing the most valuable type-strain genomes for metagenomic binning, comparative biology and taxonomic classification.</title>
        <authorList>
            <person name="Goeker M."/>
        </authorList>
    </citation>
    <scope>NUCLEOTIDE SEQUENCE [LARGE SCALE GENOMIC DNA]</scope>
    <source>
        <strain evidence="6 7">DSM 21769</strain>
    </source>
</reference>
<dbReference type="GO" id="GO:0046872">
    <property type="term" value="F:metal ion binding"/>
    <property type="evidence" value="ECO:0007669"/>
    <property type="project" value="UniProtKB-KW"/>
</dbReference>
<keyword evidence="4" id="KW-0862">Zinc</keyword>
<name>A0A841PMF2_9BACL</name>
<dbReference type="SUPFAM" id="SSF56281">
    <property type="entry name" value="Metallo-hydrolase/oxidoreductase"/>
    <property type="match status" value="1"/>
</dbReference>